<gene>
    <name evidence="7" type="ORF">IFJ75_03455</name>
</gene>
<evidence type="ECO:0000313" key="8">
    <source>
        <dbReference type="Proteomes" id="UP000663918"/>
    </source>
</evidence>
<organism evidence="7 8">
    <name type="scientific">Brevundimonas goettingensis</name>
    <dbReference type="NCBI Taxonomy" id="2774190"/>
    <lineage>
        <taxon>Bacteria</taxon>
        <taxon>Pseudomonadati</taxon>
        <taxon>Pseudomonadota</taxon>
        <taxon>Alphaproteobacteria</taxon>
        <taxon>Caulobacterales</taxon>
        <taxon>Caulobacteraceae</taxon>
        <taxon>Brevundimonas</taxon>
    </lineage>
</organism>
<evidence type="ECO:0000313" key="7">
    <source>
        <dbReference type="EMBL" id="QTC93179.1"/>
    </source>
</evidence>
<dbReference type="AlphaFoldDB" id="A0A975C4Z4"/>
<dbReference type="GO" id="GO:0003755">
    <property type="term" value="F:peptidyl-prolyl cis-trans isomerase activity"/>
    <property type="evidence" value="ECO:0007669"/>
    <property type="project" value="UniProtKB-KW"/>
</dbReference>
<evidence type="ECO:0000256" key="3">
    <source>
        <dbReference type="ARBA" id="ARBA00023235"/>
    </source>
</evidence>
<feature type="compositionally biased region" description="Low complexity" evidence="4">
    <location>
        <begin position="21"/>
        <end position="36"/>
    </location>
</feature>
<keyword evidence="8" id="KW-1185">Reference proteome</keyword>
<accession>A0A975C4Z4</accession>
<keyword evidence="3 7" id="KW-0413">Isomerase</keyword>
<dbReference type="EC" id="5.2.1.8" evidence="1"/>
<dbReference type="SUPFAM" id="SSF50891">
    <property type="entry name" value="Cyclophilin-like"/>
    <property type="match status" value="1"/>
</dbReference>
<dbReference type="Gene3D" id="2.40.100.10">
    <property type="entry name" value="Cyclophilin-like"/>
    <property type="match status" value="1"/>
</dbReference>
<dbReference type="KEGG" id="bgoe:IFJ75_03455"/>
<evidence type="ECO:0000256" key="2">
    <source>
        <dbReference type="ARBA" id="ARBA00023110"/>
    </source>
</evidence>
<feature type="region of interest" description="Disordered" evidence="4">
    <location>
        <begin position="21"/>
        <end position="56"/>
    </location>
</feature>
<sequence>MASGALAPLIMASGALAQTAAHAPAHPPAHATQAAEAPPPPPPAPASAPPSEWRTVPPENLMVIETTKGRILVELAPEVAPLHVERMRLLARNGFFDNLTWHRVIDLFMAQTGDPLGTGDGQSAYPDLKAEFTFRRGPDLPFAPVAAPAGAVLGFVRSLPIQTQPDSYMATTADHMVHGWGVYCPGVAGMARDDNPDSANSQFFLMRQPYPSLDKRYTVWGTVVSGLDVVRNLKTGAGGSGLVTDPDRMTTVRIAADLPEADRPSVQVLDTASPRFRAMVDMTRASRGADFSVCDITLPVQVSGGSVVAAAPAGTAPAGASGPR</sequence>
<feature type="chain" id="PRO_5037516396" description="peptidylprolyl isomerase" evidence="5">
    <location>
        <begin position="18"/>
        <end position="324"/>
    </location>
</feature>
<keyword evidence="5" id="KW-0732">Signal</keyword>
<name>A0A975C4Z4_9CAUL</name>
<feature type="compositionally biased region" description="Pro residues" evidence="4">
    <location>
        <begin position="37"/>
        <end position="48"/>
    </location>
</feature>
<dbReference type="CDD" id="cd00317">
    <property type="entry name" value="cyclophilin"/>
    <property type="match status" value="1"/>
</dbReference>
<proteinExistence type="predicted"/>
<dbReference type="PROSITE" id="PS50072">
    <property type="entry name" value="CSA_PPIASE_2"/>
    <property type="match status" value="1"/>
</dbReference>
<dbReference type="InterPro" id="IPR044666">
    <property type="entry name" value="Cyclophilin_A-like"/>
</dbReference>
<dbReference type="InterPro" id="IPR002130">
    <property type="entry name" value="Cyclophilin-type_PPIase_dom"/>
</dbReference>
<feature type="signal peptide" evidence="5">
    <location>
        <begin position="1"/>
        <end position="17"/>
    </location>
</feature>
<dbReference type="InterPro" id="IPR029000">
    <property type="entry name" value="Cyclophilin-like_dom_sf"/>
</dbReference>
<protein>
    <recommendedName>
        <fullName evidence="1">peptidylprolyl isomerase</fullName>
        <ecNumber evidence="1">5.2.1.8</ecNumber>
    </recommendedName>
</protein>
<dbReference type="Proteomes" id="UP000663918">
    <property type="component" value="Chromosome"/>
</dbReference>
<feature type="domain" description="PPIase cyclophilin-type" evidence="6">
    <location>
        <begin position="60"/>
        <end position="269"/>
    </location>
</feature>
<evidence type="ECO:0000259" key="6">
    <source>
        <dbReference type="PROSITE" id="PS50072"/>
    </source>
</evidence>
<dbReference type="EMBL" id="CP062222">
    <property type="protein sequence ID" value="QTC93179.1"/>
    <property type="molecule type" value="Genomic_DNA"/>
</dbReference>
<evidence type="ECO:0000256" key="4">
    <source>
        <dbReference type="SAM" id="MobiDB-lite"/>
    </source>
</evidence>
<dbReference type="Pfam" id="PF00160">
    <property type="entry name" value="Pro_isomerase"/>
    <property type="match status" value="1"/>
</dbReference>
<dbReference type="PANTHER" id="PTHR45625">
    <property type="entry name" value="PEPTIDYL-PROLYL CIS-TRANS ISOMERASE-RELATED"/>
    <property type="match status" value="1"/>
</dbReference>
<dbReference type="PANTHER" id="PTHR45625:SF4">
    <property type="entry name" value="PEPTIDYLPROLYL ISOMERASE DOMAIN AND WD REPEAT-CONTAINING PROTEIN 1"/>
    <property type="match status" value="1"/>
</dbReference>
<keyword evidence="2" id="KW-0697">Rotamase</keyword>
<reference evidence="7" key="1">
    <citation type="submission" date="2020-09" db="EMBL/GenBank/DDBJ databases">
        <title>Brevundimonas sp. LVF2 isolated from a puddle in Goettingen, Germany.</title>
        <authorList>
            <person name="Friedrich I."/>
            <person name="Klassen A."/>
            <person name="Hannes N."/>
            <person name="Schneider D."/>
            <person name="Hertel R."/>
            <person name="Daniel R."/>
        </authorList>
    </citation>
    <scope>NUCLEOTIDE SEQUENCE</scope>
    <source>
        <strain evidence="7">LVF2</strain>
    </source>
</reference>
<evidence type="ECO:0000256" key="5">
    <source>
        <dbReference type="SAM" id="SignalP"/>
    </source>
</evidence>
<evidence type="ECO:0000256" key="1">
    <source>
        <dbReference type="ARBA" id="ARBA00013194"/>
    </source>
</evidence>